<feature type="non-terminal residue" evidence="1">
    <location>
        <position position="1"/>
    </location>
</feature>
<dbReference type="RefSeq" id="XP_040741355.1">
    <property type="nucleotide sequence ID" value="XM_040884152.1"/>
</dbReference>
<gene>
    <name evidence="1" type="ORF">DL89DRAFT_208949</name>
</gene>
<dbReference type="GeneID" id="63800800"/>
<comment type="caution">
    <text evidence="1">The sequence shown here is derived from an EMBL/GenBank/DDBJ whole genome shotgun (WGS) entry which is preliminary data.</text>
</comment>
<dbReference type="STRING" id="61395.A0A1Y1W1U4"/>
<dbReference type="EMBL" id="MCFD01000012">
    <property type="protein sequence ID" value="ORX67468.1"/>
    <property type="molecule type" value="Genomic_DNA"/>
</dbReference>
<dbReference type="Proteomes" id="UP000193922">
    <property type="component" value="Unassembled WGS sequence"/>
</dbReference>
<accession>A0A1Y1W1U4</accession>
<dbReference type="GO" id="GO:0005739">
    <property type="term" value="C:mitochondrion"/>
    <property type="evidence" value="ECO:0007669"/>
    <property type="project" value="TreeGrafter"/>
</dbReference>
<dbReference type="PANTHER" id="PTHR28177">
    <property type="entry name" value="ALTERED INHERITANCE OF MITOCHONDRIA PROTEIN 19, MITOCHONDRIAL"/>
    <property type="match status" value="1"/>
</dbReference>
<keyword evidence="2" id="KW-1185">Reference proteome</keyword>
<evidence type="ECO:0000313" key="2">
    <source>
        <dbReference type="Proteomes" id="UP000193922"/>
    </source>
</evidence>
<dbReference type="OrthoDB" id="5554402at2759"/>
<dbReference type="PANTHER" id="PTHR28177:SF1">
    <property type="entry name" value="ALTERED INHERITANCE OF MITOCHONDRIA PROTEIN 19, MITOCHONDRIAL"/>
    <property type="match status" value="1"/>
</dbReference>
<proteinExistence type="predicted"/>
<dbReference type="Pfam" id="PF10315">
    <property type="entry name" value="Aim19"/>
    <property type="match status" value="1"/>
</dbReference>
<sequence>YPAILLSALNFAALSNASRGVKGYPSVFQCSAYTAAFAFSGYALSKGDAVNGSGLTAGWSAIWLFFNARNALKSARPFPIAMTAAVAAVGSIYG</sequence>
<evidence type="ECO:0000313" key="1">
    <source>
        <dbReference type="EMBL" id="ORX67468.1"/>
    </source>
</evidence>
<protein>
    <submittedName>
        <fullName evidence="1">Uncharacterized protein</fullName>
    </submittedName>
</protein>
<organism evidence="1 2">
    <name type="scientific">Linderina pennispora</name>
    <dbReference type="NCBI Taxonomy" id="61395"/>
    <lineage>
        <taxon>Eukaryota</taxon>
        <taxon>Fungi</taxon>
        <taxon>Fungi incertae sedis</taxon>
        <taxon>Zoopagomycota</taxon>
        <taxon>Kickxellomycotina</taxon>
        <taxon>Kickxellomycetes</taxon>
        <taxon>Kickxellales</taxon>
        <taxon>Kickxellaceae</taxon>
        <taxon>Linderina</taxon>
    </lineage>
</organism>
<dbReference type="InterPro" id="IPR019419">
    <property type="entry name" value="AIM19"/>
</dbReference>
<dbReference type="AlphaFoldDB" id="A0A1Y1W1U4"/>
<reference evidence="1 2" key="1">
    <citation type="submission" date="2016-07" db="EMBL/GenBank/DDBJ databases">
        <title>Pervasive Adenine N6-methylation of Active Genes in Fungi.</title>
        <authorList>
            <consortium name="DOE Joint Genome Institute"/>
            <person name="Mondo S.J."/>
            <person name="Dannebaum R.O."/>
            <person name="Kuo R.C."/>
            <person name="Labutti K."/>
            <person name="Haridas S."/>
            <person name="Kuo A."/>
            <person name="Salamov A."/>
            <person name="Ahrendt S.R."/>
            <person name="Lipzen A."/>
            <person name="Sullivan W."/>
            <person name="Andreopoulos W.B."/>
            <person name="Clum A."/>
            <person name="Lindquist E."/>
            <person name="Daum C."/>
            <person name="Ramamoorthy G.K."/>
            <person name="Gryganskyi A."/>
            <person name="Culley D."/>
            <person name="Magnuson J.K."/>
            <person name="James T.Y."/>
            <person name="O'Malley M.A."/>
            <person name="Stajich J.E."/>
            <person name="Spatafora J.W."/>
            <person name="Visel A."/>
            <person name="Grigoriev I.V."/>
        </authorList>
    </citation>
    <scope>NUCLEOTIDE SEQUENCE [LARGE SCALE GENOMIC DNA]</scope>
    <source>
        <strain evidence="1 2">ATCC 12442</strain>
    </source>
</reference>
<name>A0A1Y1W1U4_9FUNG</name>
<feature type="non-terminal residue" evidence="1">
    <location>
        <position position="94"/>
    </location>
</feature>